<organism evidence="2 3">
    <name type="scientific">Caerostris extrusa</name>
    <name type="common">Bark spider</name>
    <name type="synonym">Caerostris bankana</name>
    <dbReference type="NCBI Taxonomy" id="172846"/>
    <lineage>
        <taxon>Eukaryota</taxon>
        <taxon>Metazoa</taxon>
        <taxon>Ecdysozoa</taxon>
        <taxon>Arthropoda</taxon>
        <taxon>Chelicerata</taxon>
        <taxon>Arachnida</taxon>
        <taxon>Araneae</taxon>
        <taxon>Araneomorphae</taxon>
        <taxon>Entelegynae</taxon>
        <taxon>Araneoidea</taxon>
        <taxon>Araneidae</taxon>
        <taxon>Caerostris</taxon>
    </lineage>
</organism>
<comment type="caution">
    <text evidence="2">The sequence shown here is derived from an EMBL/GenBank/DDBJ whole genome shotgun (WGS) entry which is preliminary data.</text>
</comment>
<accession>A0AAV4R1M9</accession>
<evidence type="ECO:0000256" key="1">
    <source>
        <dbReference type="SAM" id="MobiDB-lite"/>
    </source>
</evidence>
<gene>
    <name evidence="2" type="ORF">CEXT_679201</name>
</gene>
<reference evidence="2 3" key="1">
    <citation type="submission" date="2021-06" db="EMBL/GenBank/DDBJ databases">
        <title>Caerostris extrusa draft genome.</title>
        <authorList>
            <person name="Kono N."/>
            <person name="Arakawa K."/>
        </authorList>
    </citation>
    <scope>NUCLEOTIDE SEQUENCE [LARGE SCALE GENOMIC DNA]</scope>
</reference>
<dbReference type="EMBL" id="BPLR01007238">
    <property type="protein sequence ID" value="GIY15469.1"/>
    <property type="molecule type" value="Genomic_DNA"/>
</dbReference>
<feature type="region of interest" description="Disordered" evidence="1">
    <location>
        <begin position="58"/>
        <end position="90"/>
    </location>
</feature>
<keyword evidence="3" id="KW-1185">Reference proteome</keyword>
<protein>
    <submittedName>
        <fullName evidence="2">Uncharacterized protein</fullName>
    </submittedName>
</protein>
<name>A0AAV4R1M9_CAEEX</name>
<sequence>MPNKAVPEIPSNMTDIAITNDEKMTVFNTKNNENIHALNSSTVTSNASTEKLVPSEYESSLSNLDSESYTTSPSVENTFPQSSETRESSTQYTIQESFTTQMFSDVTKLESNESSTENPVLETPTTSVFLLDDSNTKSFQMNLCFIRKRQLINLFLNNDRVLVNTEIPINEFSMPDNAAQINPTLLKKMYDFGKLNYTLSIGNVSYRLNLGKLSNMLNNNFKTSLPTISKENKTSIISVSHNNTSVELNSITTNNPLFLNFDDDIINNERNEDSIISIPLPTTAQSDSVTSEWFSVTTESMFPSTMKSNDAIINYPEIIENNDNKKQQVQIDKHQPAEKGNNFGKKVHRITK</sequence>
<dbReference type="AlphaFoldDB" id="A0AAV4R1M9"/>
<evidence type="ECO:0000313" key="2">
    <source>
        <dbReference type="EMBL" id="GIY15469.1"/>
    </source>
</evidence>
<dbReference type="Proteomes" id="UP001054945">
    <property type="component" value="Unassembled WGS sequence"/>
</dbReference>
<evidence type="ECO:0000313" key="3">
    <source>
        <dbReference type="Proteomes" id="UP001054945"/>
    </source>
</evidence>
<proteinExistence type="predicted"/>